<evidence type="ECO:0000256" key="3">
    <source>
        <dbReference type="ARBA" id="ARBA00022723"/>
    </source>
</evidence>
<feature type="domain" description="C2H2-type" evidence="16">
    <location>
        <begin position="470"/>
        <end position="498"/>
    </location>
</feature>
<evidence type="ECO:0000256" key="13">
    <source>
        <dbReference type="ARBA" id="ARBA00079129"/>
    </source>
</evidence>
<dbReference type="Bgee" id="ENSOANG00000009260">
    <property type="expression patterns" value="Expressed in testis and 3 other cell types or tissues"/>
</dbReference>
<feature type="domain" description="C2H2-type" evidence="16">
    <location>
        <begin position="384"/>
        <end position="412"/>
    </location>
</feature>
<feature type="domain" description="C2H2-type" evidence="16">
    <location>
        <begin position="414"/>
        <end position="441"/>
    </location>
</feature>
<dbReference type="Gene3D" id="3.30.160.60">
    <property type="entry name" value="Classic Zinc Finger"/>
    <property type="match status" value="10"/>
</dbReference>
<dbReference type="GO" id="GO:0005634">
    <property type="term" value="C:nucleus"/>
    <property type="evidence" value="ECO:0000318"/>
    <property type="project" value="GO_Central"/>
</dbReference>
<feature type="domain" description="C2H2-type" evidence="16">
    <location>
        <begin position="354"/>
        <end position="382"/>
    </location>
</feature>
<dbReference type="FunCoup" id="A0A6I8PK62">
    <property type="interactions" value="1519"/>
</dbReference>
<evidence type="ECO:0000313" key="18">
    <source>
        <dbReference type="Proteomes" id="UP000002279"/>
    </source>
</evidence>
<dbReference type="SUPFAM" id="SSF57667">
    <property type="entry name" value="beta-beta-alpha zinc fingers"/>
    <property type="match status" value="6"/>
</dbReference>
<feature type="region of interest" description="Disordered" evidence="15">
    <location>
        <begin position="1"/>
        <end position="58"/>
    </location>
</feature>
<evidence type="ECO:0000256" key="14">
    <source>
        <dbReference type="PROSITE-ProRule" id="PRU00042"/>
    </source>
</evidence>
<comment type="subcellular location">
    <subcellularLocation>
        <location evidence="1">Nucleus</location>
    </subcellularLocation>
</comment>
<feature type="region of interest" description="Disordered" evidence="15">
    <location>
        <begin position="158"/>
        <end position="191"/>
    </location>
</feature>
<dbReference type="AlphaFoldDB" id="A0A6I8PK62"/>
<dbReference type="FunFam" id="3.30.160.60:FF:000049">
    <property type="entry name" value="transcriptional repressor CTCF isoform X1"/>
    <property type="match status" value="2"/>
</dbReference>
<keyword evidence="8" id="KW-0238">DNA-binding</keyword>
<evidence type="ECO:0000256" key="12">
    <source>
        <dbReference type="ARBA" id="ARBA00061457"/>
    </source>
</evidence>
<dbReference type="GeneTree" id="ENSGT00940000161524"/>
<dbReference type="OMA" id="HIVACHT"/>
<dbReference type="Pfam" id="PF00096">
    <property type="entry name" value="zf-C2H2"/>
    <property type="match status" value="7"/>
</dbReference>
<dbReference type="GO" id="GO:0008270">
    <property type="term" value="F:zinc ion binding"/>
    <property type="evidence" value="ECO:0007669"/>
    <property type="project" value="UniProtKB-KW"/>
</dbReference>
<dbReference type="GO" id="GO:0005694">
    <property type="term" value="C:chromosome"/>
    <property type="evidence" value="ECO:0000318"/>
    <property type="project" value="GO_Central"/>
</dbReference>
<evidence type="ECO:0000259" key="16">
    <source>
        <dbReference type="PROSITE" id="PS50157"/>
    </source>
</evidence>
<feature type="domain" description="C2H2-type" evidence="16">
    <location>
        <begin position="241"/>
        <end position="268"/>
    </location>
</feature>
<feature type="domain" description="C2H2-type" evidence="16">
    <location>
        <begin position="502"/>
        <end position="529"/>
    </location>
</feature>
<dbReference type="Proteomes" id="UP000002279">
    <property type="component" value="Unplaced"/>
</dbReference>
<feature type="domain" description="C2H2-type" evidence="16">
    <location>
        <begin position="213"/>
        <end position="240"/>
    </location>
</feature>
<evidence type="ECO:0000256" key="10">
    <source>
        <dbReference type="ARBA" id="ARBA00023163"/>
    </source>
</evidence>
<evidence type="ECO:0000256" key="1">
    <source>
        <dbReference type="ARBA" id="ARBA00004123"/>
    </source>
</evidence>
<dbReference type="PANTHER" id="PTHR24379">
    <property type="entry name" value="KRAB AND ZINC FINGER DOMAIN-CONTAINING"/>
    <property type="match status" value="1"/>
</dbReference>
<dbReference type="PROSITE" id="PS50157">
    <property type="entry name" value="ZINC_FINGER_C2H2_2"/>
    <property type="match status" value="11"/>
</dbReference>
<dbReference type="InterPro" id="IPR036236">
    <property type="entry name" value="Znf_C2H2_sf"/>
</dbReference>
<dbReference type="SMART" id="SM00355">
    <property type="entry name" value="ZnF_C2H2"/>
    <property type="match status" value="11"/>
</dbReference>
<keyword evidence="6" id="KW-0862">Zinc</keyword>
<evidence type="ECO:0000256" key="8">
    <source>
        <dbReference type="ARBA" id="ARBA00023125"/>
    </source>
</evidence>
<keyword evidence="11" id="KW-0539">Nucleus</keyword>
<evidence type="ECO:0000313" key="17">
    <source>
        <dbReference type="Ensembl" id="ENSOANP00000052214.1"/>
    </source>
</evidence>
<dbReference type="InParanoid" id="A0A6I8PK62"/>
<dbReference type="PANTHER" id="PTHR24379:SF81">
    <property type="entry name" value="CCCTC-BINDING FACTOR LIKE"/>
    <property type="match status" value="1"/>
</dbReference>
<feature type="domain" description="C2H2-type" evidence="16">
    <location>
        <begin position="442"/>
        <end position="469"/>
    </location>
</feature>
<keyword evidence="2" id="KW-0678">Repressor</keyword>
<evidence type="ECO:0000256" key="4">
    <source>
        <dbReference type="ARBA" id="ARBA00022737"/>
    </source>
</evidence>
<reference evidence="17" key="1">
    <citation type="submission" date="2025-08" db="UniProtKB">
        <authorList>
            <consortium name="Ensembl"/>
        </authorList>
    </citation>
    <scope>IDENTIFICATION</scope>
    <source>
        <strain evidence="17">Glennie</strain>
    </source>
</reference>
<evidence type="ECO:0000256" key="6">
    <source>
        <dbReference type="ARBA" id="ARBA00022833"/>
    </source>
</evidence>
<feature type="domain" description="C2H2-type" evidence="16">
    <location>
        <begin position="326"/>
        <end position="353"/>
    </location>
</feature>
<feature type="region of interest" description="Disordered" evidence="15">
    <location>
        <begin position="99"/>
        <end position="118"/>
    </location>
</feature>
<dbReference type="GO" id="GO:0006357">
    <property type="term" value="P:regulation of transcription by RNA polymerase II"/>
    <property type="evidence" value="ECO:0000318"/>
    <property type="project" value="GO_Central"/>
</dbReference>
<dbReference type="FunFam" id="3.30.160.60:FF:000373">
    <property type="entry name" value="Putative transcriptional repressor ctcf"/>
    <property type="match status" value="1"/>
</dbReference>
<feature type="compositionally biased region" description="Basic and acidic residues" evidence="15">
    <location>
        <begin position="49"/>
        <end position="58"/>
    </location>
</feature>
<comment type="similarity">
    <text evidence="12">Belongs to the CTCF zinc-finger protein family.</text>
</comment>
<evidence type="ECO:0000256" key="11">
    <source>
        <dbReference type="ARBA" id="ARBA00023242"/>
    </source>
</evidence>
<feature type="domain" description="C2H2-type" evidence="16">
    <location>
        <begin position="298"/>
        <end position="325"/>
    </location>
</feature>
<protein>
    <recommendedName>
        <fullName evidence="13">CCCTC-binding factor</fullName>
    </recommendedName>
</protein>
<gene>
    <name evidence="17" type="primary">CTCFL</name>
</gene>
<keyword evidence="4" id="KW-0677">Repeat</keyword>
<dbReference type="FunFam" id="3.30.160.60:FF:000222">
    <property type="entry name" value="Putative transcriptional repressor ctcf"/>
    <property type="match status" value="1"/>
</dbReference>
<evidence type="ECO:0000256" key="9">
    <source>
        <dbReference type="ARBA" id="ARBA00023159"/>
    </source>
</evidence>
<evidence type="ECO:0000256" key="15">
    <source>
        <dbReference type="SAM" id="MobiDB-lite"/>
    </source>
</evidence>
<dbReference type="FunFam" id="3.30.160.60:FF:000283">
    <property type="entry name" value="Putative transcriptional repressor ctcf"/>
    <property type="match status" value="1"/>
</dbReference>
<dbReference type="Ensembl" id="ENSOANT00000076816.1">
    <property type="protein sequence ID" value="ENSOANP00000052214.1"/>
    <property type="gene ID" value="ENSOANG00000009260.4"/>
</dbReference>
<name>A0A6I8PK62_ORNAN</name>
<evidence type="ECO:0000256" key="7">
    <source>
        <dbReference type="ARBA" id="ARBA00023015"/>
    </source>
</evidence>
<feature type="compositionally biased region" description="Basic and acidic residues" evidence="15">
    <location>
        <begin position="158"/>
        <end position="181"/>
    </location>
</feature>
<feature type="domain" description="C2H2-type" evidence="16">
    <location>
        <begin position="269"/>
        <end position="297"/>
    </location>
</feature>
<dbReference type="GO" id="GO:0010557">
    <property type="term" value="P:positive regulation of macromolecule biosynthetic process"/>
    <property type="evidence" value="ECO:0007669"/>
    <property type="project" value="UniProtKB-ARBA"/>
</dbReference>
<keyword evidence="10" id="KW-0804">Transcription</keyword>
<sequence>MEASRPFAPPPGPGAASERPRGPDGAGPGEAEKGRAASGGWASGPPGPEEAKAPGPREEPGVVQAFVVLQPRLRRCVAISIQDELYFQEIEVVRLDGLQGSGAGGSRQKETPTPTTAPAQVYEGQDVMGREIHHVVGGKALSGPETLLERTKRSHLMAEEGKHLESEERVKSNQSRSHSEIEEPQDMSPSVQTIAESRSTKDQVKGMGVNKTFHCDICKFTTSRQSSLNRHLKIHSDVKPHVCHLCLKAFRSATLLRNHVNTHTGTKPYKCGDCTMAFVTSGELVRHRRYKHTHEKPFQCTICKYASVEASKLKRHIRSHTGERPFRCRLCSYASRDTYKLKRHMRTHSGEKPYECSVCQTKFTQRGTMKIHMLQKHTENAPKHQCPHCGTMIARKSDLRVHLKNLHSYKTTEIKCHYCSAAFHERYLLLQHQKTHRDEKRFKCGDCDYACKQERHMIVHKRTHTGEKPFSCLHCNKRFRQKRLLSVHFRKYHDENFTPIVYECPKCGKAFSRLTNMNKHLEHCEPDKSKAVTSRNGRETKKKGWKNGKCKIKKEGILLAVGIYACVHSHTENTEERLSYIYTPHWSLIELLDAIQKLFRLPTPWFHKNRCLGFK</sequence>
<evidence type="ECO:0000256" key="5">
    <source>
        <dbReference type="ARBA" id="ARBA00022771"/>
    </source>
</evidence>
<dbReference type="FunFam" id="3.30.160.60:FF:000420">
    <property type="entry name" value="Putative transcriptional repressor ctcf"/>
    <property type="match status" value="1"/>
</dbReference>
<organism evidence="17 18">
    <name type="scientific">Ornithorhynchus anatinus</name>
    <name type="common">Duckbill platypus</name>
    <dbReference type="NCBI Taxonomy" id="9258"/>
    <lineage>
        <taxon>Eukaryota</taxon>
        <taxon>Metazoa</taxon>
        <taxon>Chordata</taxon>
        <taxon>Craniata</taxon>
        <taxon>Vertebrata</taxon>
        <taxon>Euteleostomi</taxon>
        <taxon>Mammalia</taxon>
        <taxon>Monotremata</taxon>
        <taxon>Ornithorhynchidae</taxon>
        <taxon>Ornithorhynchus</taxon>
    </lineage>
</organism>
<dbReference type="PROSITE" id="PS00028">
    <property type="entry name" value="ZINC_FINGER_C2H2_1"/>
    <property type="match status" value="6"/>
</dbReference>
<keyword evidence="5 14" id="KW-0863">Zinc-finger</keyword>
<keyword evidence="7" id="KW-0805">Transcription regulation</keyword>
<keyword evidence="3" id="KW-0479">Metal-binding</keyword>
<reference evidence="17" key="2">
    <citation type="submission" date="2025-09" db="UniProtKB">
        <authorList>
            <consortium name="Ensembl"/>
        </authorList>
    </citation>
    <scope>IDENTIFICATION</scope>
    <source>
        <strain evidence="17">Glennie</strain>
    </source>
</reference>
<dbReference type="InterPro" id="IPR013087">
    <property type="entry name" value="Znf_C2H2_type"/>
</dbReference>
<accession>A0A6I8PK62</accession>
<evidence type="ECO:0000256" key="2">
    <source>
        <dbReference type="ARBA" id="ARBA00022491"/>
    </source>
</evidence>
<dbReference type="GO" id="GO:0043035">
    <property type="term" value="F:chromatin insulator sequence binding"/>
    <property type="evidence" value="ECO:0000318"/>
    <property type="project" value="GO_Central"/>
</dbReference>
<proteinExistence type="inferred from homology"/>
<keyword evidence="9" id="KW-0010">Activator</keyword>
<keyword evidence="18" id="KW-1185">Reference proteome</keyword>